<keyword evidence="1" id="KW-1133">Transmembrane helix</keyword>
<keyword evidence="1" id="KW-0812">Transmembrane</keyword>
<sequence length="94" mass="10857">MEEHNSVKCPQCSNDKARRSKIMKFLVIYSCVVLIIPIIGWLGGIIGLSAAWVFNRKIKKDNIVIMRCLICKHRFRVKKADFEEYQTHATHPVA</sequence>
<organism evidence="2 3">
    <name type="scientific">Rossellomorea marisflavi</name>
    <dbReference type="NCBI Taxonomy" id="189381"/>
    <lineage>
        <taxon>Bacteria</taxon>
        <taxon>Bacillati</taxon>
        <taxon>Bacillota</taxon>
        <taxon>Bacilli</taxon>
        <taxon>Bacillales</taxon>
        <taxon>Bacillaceae</taxon>
        <taxon>Rossellomorea</taxon>
    </lineage>
</organism>
<feature type="transmembrane region" description="Helical" evidence="1">
    <location>
        <begin position="26"/>
        <end position="54"/>
    </location>
</feature>
<name>A0A161S0Y1_9BACI</name>
<dbReference type="AlphaFoldDB" id="A0A161S0Y1"/>
<dbReference type="Proteomes" id="UP000076510">
    <property type="component" value="Unassembled WGS sequence"/>
</dbReference>
<reference evidence="3" key="1">
    <citation type="submission" date="2016-01" db="EMBL/GenBank/DDBJ databases">
        <title>Whole genome sequencing of Bhargavaea cecembensis T14.</title>
        <authorList>
            <person name="Hong K.W."/>
        </authorList>
    </citation>
    <scope>NUCLEOTIDE SEQUENCE [LARGE SCALE GENOMIC DNA]</scope>
    <source>
        <strain evidence="3">M19</strain>
    </source>
</reference>
<proteinExistence type="predicted"/>
<evidence type="ECO:0000256" key="1">
    <source>
        <dbReference type="SAM" id="Phobius"/>
    </source>
</evidence>
<evidence type="ECO:0000313" key="3">
    <source>
        <dbReference type="Proteomes" id="UP000076510"/>
    </source>
</evidence>
<keyword evidence="1" id="KW-0472">Membrane</keyword>
<accession>A0A161S0Y1</accession>
<dbReference type="EMBL" id="LQQY01000002">
    <property type="protein sequence ID" value="KZE53408.1"/>
    <property type="molecule type" value="Genomic_DNA"/>
</dbReference>
<evidence type="ECO:0008006" key="4">
    <source>
        <dbReference type="Google" id="ProtNLM"/>
    </source>
</evidence>
<protein>
    <recommendedName>
        <fullName evidence="4">LITAF domain-containing protein</fullName>
    </recommendedName>
</protein>
<evidence type="ECO:0000313" key="2">
    <source>
        <dbReference type="EMBL" id="KZE53408.1"/>
    </source>
</evidence>
<comment type="caution">
    <text evidence="2">The sequence shown here is derived from an EMBL/GenBank/DDBJ whole genome shotgun (WGS) entry which is preliminary data.</text>
</comment>
<gene>
    <name evidence="2" type="ORF">AV649_11650</name>
</gene>